<dbReference type="Gene3D" id="3.30.40.10">
    <property type="entry name" value="Zinc/RING finger domain, C3HC4 (zinc finger)"/>
    <property type="match status" value="1"/>
</dbReference>
<dbReference type="GO" id="GO:0061630">
    <property type="term" value="F:ubiquitin protein ligase activity"/>
    <property type="evidence" value="ECO:0007669"/>
    <property type="project" value="UniProtKB-UniRule"/>
</dbReference>
<dbReference type="InterPro" id="IPR045185">
    <property type="entry name" value="PUB22/23/24-like"/>
</dbReference>
<comment type="pathway">
    <text evidence="2 5">Protein modification; protein ubiquitination.</text>
</comment>
<proteinExistence type="predicted"/>
<name>A0AAP0KQI3_9MAGN</name>
<keyword evidence="8" id="KW-1185">Reference proteome</keyword>
<evidence type="ECO:0000256" key="1">
    <source>
        <dbReference type="ARBA" id="ARBA00000900"/>
    </source>
</evidence>
<dbReference type="PROSITE" id="PS51698">
    <property type="entry name" value="U_BOX"/>
    <property type="match status" value="1"/>
</dbReference>
<comment type="catalytic activity">
    <reaction evidence="1 5">
        <text>S-ubiquitinyl-[E2 ubiquitin-conjugating enzyme]-L-cysteine + [acceptor protein]-L-lysine = [E2 ubiquitin-conjugating enzyme]-L-cysteine + N(6)-ubiquitinyl-[acceptor protein]-L-lysine.</text>
        <dbReference type="EC" id="2.3.2.27"/>
    </reaction>
</comment>
<dbReference type="InterPro" id="IPR016024">
    <property type="entry name" value="ARM-type_fold"/>
</dbReference>
<dbReference type="InterPro" id="IPR058678">
    <property type="entry name" value="ARM_PUB"/>
</dbReference>
<dbReference type="SMART" id="SM00504">
    <property type="entry name" value="Ubox"/>
    <property type="match status" value="1"/>
</dbReference>
<keyword evidence="3 5" id="KW-0808">Transferase</keyword>
<dbReference type="SUPFAM" id="SSF57850">
    <property type="entry name" value="RING/U-box"/>
    <property type="match status" value="1"/>
</dbReference>
<reference evidence="7 8" key="1">
    <citation type="submission" date="2024-01" db="EMBL/GenBank/DDBJ databases">
        <title>Genome assemblies of Stephania.</title>
        <authorList>
            <person name="Yang L."/>
        </authorList>
    </citation>
    <scope>NUCLEOTIDE SEQUENCE [LARGE SCALE GENOMIC DNA]</scope>
    <source>
        <strain evidence="7">JXDWG</strain>
        <tissue evidence="7">Leaf</tissue>
    </source>
</reference>
<dbReference type="PANTHER" id="PTHR22849">
    <property type="entry name" value="WDSAM1 PROTEIN"/>
    <property type="match status" value="1"/>
</dbReference>
<gene>
    <name evidence="7" type="ORF">Scep_003435</name>
</gene>
<evidence type="ECO:0000256" key="5">
    <source>
        <dbReference type="RuleBase" id="RU369093"/>
    </source>
</evidence>
<evidence type="ECO:0000256" key="4">
    <source>
        <dbReference type="ARBA" id="ARBA00022786"/>
    </source>
</evidence>
<keyword evidence="4 5" id="KW-0833">Ubl conjugation pathway</keyword>
<dbReference type="Gene3D" id="1.25.10.10">
    <property type="entry name" value="Leucine-rich Repeat Variant"/>
    <property type="match status" value="1"/>
</dbReference>
<evidence type="ECO:0000313" key="8">
    <source>
        <dbReference type="Proteomes" id="UP001419268"/>
    </source>
</evidence>
<accession>A0AAP0KQI3</accession>
<dbReference type="Pfam" id="PF25598">
    <property type="entry name" value="ARM_PUB"/>
    <property type="match status" value="1"/>
</dbReference>
<evidence type="ECO:0000313" key="7">
    <source>
        <dbReference type="EMBL" id="KAK9156861.1"/>
    </source>
</evidence>
<sequence length="378" mass="41984">MEEVEVPQYFLCPISLQIMRDPVTVITGITYDRESIHQWLISSGTNKAYCPLTKQVIPRDSDLTPNHTLRRLIQAWCAANMSANSIPITPKSPPTKASINKLLQELCMERSQLQVLKKLEGIASSEGENSRRCMAEFGVGKAMVSLITKCFKRNSVYCLEEALRVLNLVIITRVPTIMMNEIEGPDFLDSITWILRCRSDTHKQTIRTLGVSVLKSLVELESSNVLERLKPDLFEAVVWILRDRVSREALKSALHVLLSSCSWGRNKFKIIEGGAVYELIELELNGCPDKRTTELILGVLDHLCSCADGRAKFLGHAAGIAMITKRILRVSTAADIVAVKILASICKFSGTGEVVKEMLRVGAVSKLCMVLQADNEGV</sequence>
<comment type="caution">
    <text evidence="7">The sequence shown here is derived from an EMBL/GenBank/DDBJ whole genome shotgun (WGS) entry which is preliminary data.</text>
</comment>
<dbReference type="CDD" id="cd16664">
    <property type="entry name" value="RING-Ubox_PUB"/>
    <property type="match status" value="1"/>
</dbReference>
<dbReference type="EC" id="2.3.2.27" evidence="5"/>
<protein>
    <recommendedName>
        <fullName evidence="5 6">U-box domain-containing protein</fullName>
        <ecNumber evidence="5">2.3.2.27</ecNumber>
    </recommendedName>
    <alternativeName>
        <fullName evidence="5">RING-type E3 ubiquitin transferase PUB</fullName>
    </alternativeName>
</protein>
<dbReference type="SUPFAM" id="SSF48371">
    <property type="entry name" value="ARM repeat"/>
    <property type="match status" value="1"/>
</dbReference>
<comment type="function">
    <text evidence="5">Functions as an E3 ubiquitin ligase.</text>
</comment>
<dbReference type="Proteomes" id="UP001419268">
    <property type="component" value="Unassembled WGS sequence"/>
</dbReference>
<dbReference type="Pfam" id="PF04564">
    <property type="entry name" value="U-box"/>
    <property type="match status" value="1"/>
</dbReference>
<dbReference type="GO" id="GO:0016567">
    <property type="term" value="P:protein ubiquitination"/>
    <property type="evidence" value="ECO:0007669"/>
    <property type="project" value="UniProtKB-UniRule"/>
</dbReference>
<organism evidence="7 8">
    <name type="scientific">Stephania cephalantha</name>
    <dbReference type="NCBI Taxonomy" id="152367"/>
    <lineage>
        <taxon>Eukaryota</taxon>
        <taxon>Viridiplantae</taxon>
        <taxon>Streptophyta</taxon>
        <taxon>Embryophyta</taxon>
        <taxon>Tracheophyta</taxon>
        <taxon>Spermatophyta</taxon>
        <taxon>Magnoliopsida</taxon>
        <taxon>Ranunculales</taxon>
        <taxon>Menispermaceae</taxon>
        <taxon>Menispermoideae</taxon>
        <taxon>Cissampelideae</taxon>
        <taxon>Stephania</taxon>
    </lineage>
</organism>
<dbReference type="AlphaFoldDB" id="A0AAP0KQI3"/>
<feature type="domain" description="U-box" evidence="6">
    <location>
        <begin position="5"/>
        <end position="83"/>
    </location>
</feature>
<dbReference type="InterPro" id="IPR045210">
    <property type="entry name" value="RING-Ubox_PUB"/>
</dbReference>
<evidence type="ECO:0000256" key="2">
    <source>
        <dbReference type="ARBA" id="ARBA00004906"/>
    </source>
</evidence>
<evidence type="ECO:0000259" key="6">
    <source>
        <dbReference type="PROSITE" id="PS51698"/>
    </source>
</evidence>
<dbReference type="EMBL" id="JBBNAG010000002">
    <property type="protein sequence ID" value="KAK9156861.1"/>
    <property type="molecule type" value="Genomic_DNA"/>
</dbReference>
<dbReference type="InterPro" id="IPR003613">
    <property type="entry name" value="Ubox_domain"/>
</dbReference>
<dbReference type="InterPro" id="IPR013083">
    <property type="entry name" value="Znf_RING/FYVE/PHD"/>
</dbReference>
<dbReference type="PANTHER" id="PTHR22849:SF128">
    <property type="entry name" value="U-BOX DOMAIN-CONTAINING PROTEIN"/>
    <property type="match status" value="1"/>
</dbReference>
<evidence type="ECO:0000256" key="3">
    <source>
        <dbReference type="ARBA" id="ARBA00022679"/>
    </source>
</evidence>
<dbReference type="InterPro" id="IPR011989">
    <property type="entry name" value="ARM-like"/>
</dbReference>